<accession>A0A6U2D6Q8</accession>
<evidence type="ECO:0000313" key="4">
    <source>
        <dbReference type="EMBL" id="CAD8309839.1"/>
    </source>
</evidence>
<proteinExistence type="predicted"/>
<gene>
    <name evidence="2" type="ORF">TDUB1175_LOCUS9507</name>
    <name evidence="3" type="ORF">TDUB1175_LOCUS9508</name>
    <name evidence="4" type="ORF">TDUB1175_LOCUS9510</name>
    <name evidence="5" type="ORF">TDUB1175_LOCUS9512</name>
</gene>
<protein>
    <recommendedName>
        <fullName evidence="6">Secreted protein</fullName>
    </recommendedName>
</protein>
<feature type="chain" id="PRO_5036191935" description="Secreted protein" evidence="1">
    <location>
        <begin position="18"/>
        <end position="100"/>
    </location>
</feature>
<dbReference type="EMBL" id="HBED01019116">
    <property type="protein sequence ID" value="CAD8309839.1"/>
    <property type="molecule type" value="Transcribed_RNA"/>
</dbReference>
<dbReference type="EMBL" id="HBED01019118">
    <property type="protein sequence ID" value="CAD8309842.1"/>
    <property type="molecule type" value="Transcribed_RNA"/>
</dbReference>
<name>A0A6U2D6Q8_9STRA</name>
<reference evidence="2" key="1">
    <citation type="submission" date="2021-01" db="EMBL/GenBank/DDBJ databases">
        <authorList>
            <person name="Corre E."/>
            <person name="Pelletier E."/>
            <person name="Niang G."/>
            <person name="Scheremetjew M."/>
            <person name="Finn R."/>
            <person name="Kale V."/>
            <person name="Holt S."/>
            <person name="Cochrane G."/>
            <person name="Meng A."/>
            <person name="Brown T."/>
            <person name="Cohen L."/>
        </authorList>
    </citation>
    <scope>NUCLEOTIDE SEQUENCE</scope>
    <source>
        <strain evidence="2">CCMP147</strain>
    </source>
</reference>
<dbReference type="PROSITE" id="PS51257">
    <property type="entry name" value="PROKAR_LIPOPROTEIN"/>
    <property type="match status" value="1"/>
</dbReference>
<keyword evidence="1" id="KW-0732">Signal</keyword>
<evidence type="ECO:0000313" key="2">
    <source>
        <dbReference type="EMBL" id="CAD8309833.1"/>
    </source>
</evidence>
<evidence type="ECO:0000313" key="5">
    <source>
        <dbReference type="EMBL" id="CAD8309842.1"/>
    </source>
</evidence>
<evidence type="ECO:0000256" key="1">
    <source>
        <dbReference type="SAM" id="SignalP"/>
    </source>
</evidence>
<sequence length="100" mass="11637">MKLRAMLWGFPSWMGCALLKYSSEVVLLCTRRICKKHNIPQRIIMSLGIMQSYKKEEVNLIASSAAFLRSQQQPPEQPQRQTHQLQFALPCALLLLQWHQ</sequence>
<dbReference type="AlphaFoldDB" id="A0A6U2D6Q8"/>
<dbReference type="EMBL" id="HBED01019112">
    <property type="protein sequence ID" value="CAD8309833.1"/>
    <property type="molecule type" value="Transcribed_RNA"/>
</dbReference>
<feature type="signal peptide" evidence="1">
    <location>
        <begin position="1"/>
        <end position="17"/>
    </location>
</feature>
<organism evidence="2">
    <name type="scientific">Pseudictyota dubia</name>
    <dbReference type="NCBI Taxonomy" id="2749911"/>
    <lineage>
        <taxon>Eukaryota</taxon>
        <taxon>Sar</taxon>
        <taxon>Stramenopiles</taxon>
        <taxon>Ochrophyta</taxon>
        <taxon>Bacillariophyta</taxon>
        <taxon>Mediophyceae</taxon>
        <taxon>Biddulphiophycidae</taxon>
        <taxon>Eupodiscales</taxon>
        <taxon>Odontellaceae</taxon>
        <taxon>Pseudictyota</taxon>
    </lineage>
</organism>
<evidence type="ECO:0008006" key="6">
    <source>
        <dbReference type="Google" id="ProtNLM"/>
    </source>
</evidence>
<dbReference type="EMBL" id="HBED01019113">
    <property type="protein sequence ID" value="CAD8309835.1"/>
    <property type="molecule type" value="Transcribed_RNA"/>
</dbReference>
<evidence type="ECO:0000313" key="3">
    <source>
        <dbReference type="EMBL" id="CAD8309835.1"/>
    </source>
</evidence>